<sequence>SFFLSKISGSTQCLQVDTNGEITGTGSACGTGGSNWSFGTDESWIRPSSTAHAIGIFANASSSIDANFRVDGGATTTDSFHAGGQITANGDINASTNGASLAVPRVFGYKDLSANEAARFQFGDEHNALQNAFANDVNLYSYWGLVLTGGRQNFSSGFNAMPFSKTLDFGVLVMSDTIGTGFDGGSSGNPITTLGIQATTSQWANLTAWATSTGATLSLVDYLGHFVIGDSATSTYTLKVVGETYINGNATTTGSFYVGNDLMINNNLEVTGSASTTVGLFTQGDLHIGGNSTFDGTGHDSFSDFVDAEHLNWKNSVDTIHIDNYIEGHGDGTDCGVGEYPLGVDAVGAVKSCTDATTEINSVVNGLGGNDLTCSGQSCDVDDSFLQNDVADMGVGLTLNSATSSDTFYLPNLGIAAGTRLAVDVNGLIIATTTPASHNAVTLAGQDYLTISGQVITAGEIEPDDLASSDFGGFDCNGTTCTIDDLFLKNSADDTTAFGITMRSATTTDSFEAGGYASSTLGLFTQGSGHIGGTLTIDTALAVTSGGLGVATLADGGILLGSGTGAVTVLPRGGNGVILIGEDGSDPSMANITETGDAIVISNGAASIDFAVHAALESIADSSYTGDDAITTVGTIGTGTWNALFAAGLIDGDDINSNIAGTNLTLTAGSPDVLNLDPTISLTGLTMTNGTSTDSFVIPQGASPDVDAAGEIALDTTDDQLLIGTGAGTLVVIPTEIVLFSVIIPSTSPDFISGGVIHIPKWTKDGRDISQYRCHVDGGTSVVANTSDDGTNDTESITCATTQTSDTDVATNSTFNADELWRLEIGTITGTVDYLIFEAYGFITRE</sequence>
<name>A0A0F9M8C2_9ZZZZ</name>
<accession>A0A0F9M8C2</accession>
<comment type="caution">
    <text evidence="1">The sequence shown here is derived from an EMBL/GenBank/DDBJ whole genome shotgun (WGS) entry which is preliminary data.</text>
</comment>
<feature type="non-terminal residue" evidence="1">
    <location>
        <position position="1"/>
    </location>
</feature>
<dbReference type="EMBL" id="LAZR01009390">
    <property type="protein sequence ID" value="KKM72890.1"/>
    <property type="molecule type" value="Genomic_DNA"/>
</dbReference>
<gene>
    <name evidence="1" type="ORF">LCGC14_1415970</name>
</gene>
<protein>
    <submittedName>
        <fullName evidence="1">Uncharacterized protein</fullName>
    </submittedName>
</protein>
<evidence type="ECO:0000313" key="1">
    <source>
        <dbReference type="EMBL" id="KKM72890.1"/>
    </source>
</evidence>
<dbReference type="AlphaFoldDB" id="A0A0F9M8C2"/>
<organism evidence="1">
    <name type="scientific">marine sediment metagenome</name>
    <dbReference type="NCBI Taxonomy" id="412755"/>
    <lineage>
        <taxon>unclassified sequences</taxon>
        <taxon>metagenomes</taxon>
        <taxon>ecological metagenomes</taxon>
    </lineage>
</organism>
<reference evidence="1" key="1">
    <citation type="journal article" date="2015" name="Nature">
        <title>Complex archaea that bridge the gap between prokaryotes and eukaryotes.</title>
        <authorList>
            <person name="Spang A."/>
            <person name="Saw J.H."/>
            <person name="Jorgensen S.L."/>
            <person name="Zaremba-Niedzwiedzka K."/>
            <person name="Martijn J."/>
            <person name="Lind A.E."/>
            <person name="van Eijk R."/>
            <person name="Schleper C."/>
            <person name="Guy L."/>
            <person name="Ettema T.J."/>
        </authorList>
    </citation>
    <scope>NUCLEOTIDE SEQUENCE</scope>
</reference>
<proteinExistence type="predicted"/>